<dbReference type="Proteomes" id="UP000694523">
    <property type="component" value="Unplaced"/>
</dbReference>
<dbReference type="InterPro" id="IPR020821">
    <property type="entry name" value="ENPP1-3/EXOG-like_nuc-like"/>
</dbReference>
<dbReference type="InterPro" id="IPR044929">
    <property type="entry name" value="DNA/RNA_non-sp_Endonuclease_sf"/>
</dbReference>
<evidence type="ECO:0000259" key="2">
    <source>
        <dbReference type="SMART" id="SM00477"/>
    </source>
</evidence>
<reference evidence="4" key="2">
    <citation type="submission" date="2025-09" db="UniProtKB">
        <authorList>
            <consortium name="Ensembl"/>
        </authorList>
    </citation>
    <scope>IDENTIFICATION</scope>
</reference>
<sequence length="292" mass="32943">MTAAVSHWSRVSFILLTNMCVVWAKVSKELPPECEEFFYLGAPPKGLEHQSTLYICQYYNKRARFVTLYQTVQRTPVYSAYTYKRSAGEVCADVPWMYEPQLSRPGATREMQLVLDEAQGTRQEQADLSDYSNAALYERATLNPDVHQDHPDDKASTYTLTNTVPLVPAFVDQVWTAQEQVIRMRLNNYCRGPAFVVTGVGGSGREMRGEGEGVAVPALLWSAYCCPRFDHGAPVSVRYKFPAFAHYGRNAEEDNEVVEVSVRELQEVLESTMLVEQNIHIFEGDCARTGDS</sequence>
<evidence type="ECO:0008006" key="6">
    <source>
        <dbReference type="Google" id="ProtNLM"/>
    </source>
</evidence>
<keyword evidence="1" id="KW-0732">Signal</keyword>
<dbReference type="InterPro" id="IPR039015">
    <property type="entry name" value="ENDOD1"/>
</dbReference>
<evidence type="ECO:0000256" key="1">
    <source>
        <dbReference type="SAM" id="SignalP"/>
    </source>
</evidence>
<protein>
    <recommendedName>
        <fullName evidence="6">Endonuclease domain-containing 1 protein-like</fullName>
    </recommendedName>
</protein>
<organism evidence="4 5">
    <name type="scientific">Neogobius melanostomus</name>
    <name type="common">round goby</name>
    <dbReference type="NCBI Taxonomy" id="47308"/>
    <lineage>
        <taxon>Eukaryota</taxon>
        <taxon>Metazoa</taxon>
        <taxon>Chordata</taxon>
        <taxon>Craniata</taxon>
        <taxon>Vertebrata</taxon>
        <taxon>Euteleostomi</taxon>
        <taxon>Actinopterygii</taxon>
        <taxon>Neopterygii</taxon>
        <taxon>Teleostei</taxon>
        <taxon>Neoteleostei</taxon>
        <taxon>Acanthomorphata</taxon>
        <taxon>Gobiaria</taxon>
        <taxon>Gobiiformes</taxon>
        <taxon>Gobioidei</taxon>
        <taxon>Gobiidae</taxon>
        <taxon>Benthophilinae</taxon>
        <taxon>Neogobiini</taxon>
        <taxon>Neogobius</taxon>
    </lineage>
</organism>
<dbReference type="GO" id="GO:0046872">
    <property type="term" value="F:metal ion binding"/>
    <property type="evidence" value="ECO:0007669"/>
    <property type="project" value="InterPro"/>
</dbReference>
<dbReference type="AlphaFoldDB" id="A0A8C6UJS0"/>
<dbReference type="SUPFAM" id="SSF54060">
    <property type="entry name" value="His-Me finger endonucleases"/>
    <property type="match status" value="1"/>
</dbReference>
<dbReference type="Ensembl" id="ENSNMLT00000041926.1">
    <property type="protein sequence ID" value="ENSNMLP00000037643.1"/>
    <property type="gene ID" value="ENSNMLG00000023293.1"/>
</dbReference>
<feature type="domain" description="ENPP1-3/EXOG-like endonuclease/phosphodiesterase" evidence="2">
    <location>
        <begin position="62"/>
        <end position="278"/>
    </location>
</feature>
<dbReference type="GO" id="GO:0003676">
    <property type="term" value="F:nucleic acid binding"/>
    <property type="evidence" value="ECO:0007669"/>
    <property type="project" value="InterPro"/>
</dbReference>
<evidence type="ECO:0000313" key="5">
    <source>
        <dbReference type="Proteomes" id="UP000694523"/>
    </source>
</evidence>
<feature type="signal peptide" evidence="1">
    <location>
        <begin position="1"/>
        <end position="24"/>
    </location>
</feature>
<dbReference type="SMART" id="SM00892">
    <property type="entry name" value="Endonuclease_NS"/>
    <property type="match status" value="1"/>
</dbReference>
<dbReference type="InterPro" id="IPR001604">
    <property type="entry name" value="Endo_G_ENPP1-like_dom"/>
</dbReference>
<dbReference type="GO" id="GO:0016787">
    <property type="term" value="F:hydrolase activity"/>
    <property type="evidence" value="ECO:0007669"/>
    <property type="project" value="InterPro"/>
</dbReference>
<dbReference type="Pfam" id="PF01223">
    <property type="entry name" value="Endonuclease_NS"/>
    <property type="match status" value="1"/>
</dbReference>
<dbReference type="InterPro" id="IPR044925">
    <property type="entry name" value="His-Me_finger_sf"/>
</dbReference>
<name>A0A8C6UJS0_9GOBI</name>
<dbReference type="SMART" id="SM00477">
    <property type="entry name" value="NUC"/>
    <property type="match status" value="1"/>
</dbReference>
<dbReference type="PANTHER" id="PTHR21472:SF19">
    <property type="entry name" value="ZGC:172339"/>
    <property type="match status" value="1"/>
</dbReference>
<accession>A0A8C6UJS0</accession>
<reference evidence="4" key="1">
    <citation type="submission" date="2025-08" db="UniProtKB">
        <authorList>
            <consortium name="Ensembl"/>
        </authorList>
    </citation>
    <scope>IDENTIFICATION</scope>
</reference>
<keyword evidence="5" id="KW-1185">Reference proteome</keyword>
<proteinExistence type="predicted"/>
<feature type="domain" description="DNA/RNA non-specific endonuclease/pyrophosphatase/phosphodiesterase" evidence="3">
    <location>
        <begin position="61"/>
        <end position="275"/>
    </location>
</feature>
<evidence type="ECO:0000259" key="3">
    <source>
        <dbReference type="SMART" id="SM00892"/>
    </source>
</evidence>
<feature type="chain" id="PRO_5034744866" description="Endonuclease domain-containing 1 protein-like" evidence="1">
    <location>
        <begin position="25"/>
        <end position="292"/>
    </location>
</feature>
<dbReference type="Gene3D" id="3.40.570.10">
    <property type="entry name" value="Extracellular Endonuclease, subunit A"/>
    <property type="match status" value="1"/>
</dbReference>
<evidence type="ECO:0000313" key="4">
    <source>
        <dbReference type="Ensembl" id="ENSNMLP00000037643.1"/>
    </source>
</evidence>
<dbReference type="PANTHER" id="PTHR21472">
    <property type="entry name" value="ENDONUCLEASE DOMAIN-CONTAINING 1 PROTEIN ENDOD1"/>
    <property type="match status" value="1"/>
</dbReference>